<dbReference type="InterPro" id="IPR047857">
    <property type="entry name" value="Snurportin1_C"/>
</dbReference>
<keyword evidence="8" id="KW-0694">RNA-binding</keyword>
<dbReference type="SUPFAM" id="SSF56091">
    <property type="entry name" value="DNA ligase/mRNA capping enzyme, catalytic domain"/>
    <property type="match status" value="1"/>
</dbReference>
<dbReference type="EMBL" id="JANEYF010004762">
    <property type="protein sequence ID" value="KAJ8930151.1"/>
    <property type="molecule type" value="Genomic_DNA"/>
</dbReference>
<protein>
    <recommendedName>
        <fullName evidence="5">Snurportin-1</fullName>
    </recommendedName>
</protein>
<evidence type="ECO:0000313" key="13">
    <source>
        <dbReference type="Proteomes" id="UP001162156"/>
    </source>
</evidence>
<dbReference type="AlphaFoldDB" id="A0AAV8WUJ0"/>
<evidence type="ECO:0000256" key="7">
    <source>
        <dbReference type="ARBA" id="ARBA00022490"/>
    </source>
</evidence>
<comment type="function">
    <text evidence="1">Functions as an U snRNP-specific nuclear import adapter. Involved in the trimethylguanosine (m3G)-cap-dependent nuclear import of U snRNPs. Binds specifically to the terminal m3G-cap U snRNAs.</text>
</comment>
<evidence type="ECO:0000256" key="9">
    <source>
        <dbReference type="ARBA" id="ARBA00023242"/>
    </source>
</evidence>
<dbReference type="InterPro" id="IPR017336">
    <property type="entry name" value="Snurportin-1"/>
</dbReference>
<gene>
    <name evidence="12" type="ORF">NQ314_017081</name>
</gene>
<evidence type="ECO:0000256" key="1">
    <source>
        <dbReference type="ARBA" id="ARBA00003975"/>
    </source>
</evidence>
<feature type="domain" description="Snurportin-1 m3G cap-binding" evidence="11">
    <location>
        <begin position="26"/>
        <end position="96"/>
    </location>
</feature>
<evidence type="ECO:0000256" key="6">
    <source>
        <dbReference type="ARBA" id="ARBA00022448"/>
    </source>
</evidence>
<evidence type="ECO:0000259" key="11">
    <source>
        <dbReference type="Pfam" id="PF21974"/>
    </source>
</evidence>
<comment type="subcellular location">
    <subcellularLocation>
        <location evidence="3">Cytoplasm</location>
    </subcellularLocation>
    <subcellularLocation>
        <location evidence="2">Nucleus</location>
    </subcellularLocation>
</comment>
<reference evidence="12" key="1">
    <citation type="journal article" date="2023" name="Insect Mol. Biol.">
        <title>Genome sequencing provides insights into the evolution of gene families encoding plant cell wall-degrading enzymes in longhorned beetles.</title>
        <authorList>
            <person name="Shin N.R."/>
            <person name="Okamura Y."/>
            <person name="Kirsch R."/>
            <person name="Pauchet Y."/>
        </authorList>
    </citation>
    <scope>NUCLEOTIDE SEQUENCE</scope>
    <source>
        <strain evidence="12">RBIC_L_NR</strain>
    </source>
</reference>
<comment type="caution">
    <text evidence="12">The sequence shown here is derived from an EMBL/GenBank/DDBJ whole genome shotgun (WGS) entry which is preliminary data.</text>
</comment>
<dbReference type="Gene3D" id="3.30.470.30">
    <property type="entry name" value="DNA ligase/mRNA capping enzyme"/>
    <property type="match status" value="2"/>
</dbReference>
<keyword evidence="13" id="KW-1185">Reference proteome</keyword>
<evidence type="ECO:0000256" key="3">
    <source>
        <dbReference type="ARBA" id="ARBA00004496"/>
    </source>
</evidence>
<dbReference type="GO" id="GO:0005634">
    <property type="term" value="C:nucleus"/>
    <property type="evidence" value="ECO:0007669"/>
    <property type="project" value="UniProtKB-SubCell"/>
</dbReference>
<keyword evidence="9" id="KW-0539">Nucleus</keyword>
<comment type="similarity">
    <text evidence="4">Belongs to the snurportin family.</text>
</comment>
<accession>A0AAV8WUJ0</accession>
<feature type="domain" description="Snurportin-1 m3G cap-binding" evidence="11">
    <location>
        <begin position="123"/>
        <end position="148"/>
    </location>
</feature>
<feature type="region of interest" description="Disordered" evidence="10">
    <location>
        <begin position="186"/>
        <end position="206"/>
    </location>
</feature>
<evidence type="ECO:0000256" key="2">
    <source>
        <dbReference type="ARBA" id="ARBA00004123"/>
    </source>
</evidence>
<evidence type="ECO:0000256" key="10">
    <source>
        <dbReference type="SAM" id="MobiDB-lite"/>
    </source>
</evidence>
<dbReference type="PANTHER" id="PTHR13403:SF6">
    <property type="entry name" value="SNURPORTIN-1"/>
    <property type="match status" value="1"/>
</dbReference>
<dbReference type="Proteomes" id="UP001162156">
    <property type="component" value="Unassembled WGS sequence"/>
</dbReference>
<dbReference type="PANTHER" id="PTHR13403">
    <property type="entry name" value="SNURPORTIN1 RNUT1 PROTEIN RNA, U TRANSPORTER 1"/>
    <property type="match status" value="1"/>
</dbReference>
<dbReference type="GO" id="GO:0005737">
    <property type="term" value="C:cytoplasm"/>
    <property type="evidence" value="ECO:0007669"/>
    <property type="project" value="UniProtKB-SubCell"/>
</dbReference>
<keyword evidence="6" id="KW-0813">Transport</keyword>
<evidence type="ECO:0000256" key="4">
    <source>
        <dbReference type="ARBA" id="ARBA00007540"/>
    </source>
</evidence>
<evidence type="ECO:0000256" key="5">
    <source>
        <dbReference type="ARBA" id="ARBA00016034"/>
    </source>
</evidence>
<evidence type="ECO:0000256" key="8">
    <source>
        <dbReference type="ARBA" id="ARBA00022884"/>
    </source>
</evidence>
<organism evidence="12 13">
    <name type="scientific">Rhamnusium bicolor</name>
    <dbReference type="NCBI Taxonomy" id="1586634"/>
    <lineage>
        <taxon>Eukaryota</taxon>
        <taxon>Metazoa</taxon>
        <taxon>Ecdysozoa</taxon>
        <taxon>Arthropoda</taxon>
        <taxon>Hexapoda</taxon>
        <taxon>Insecta</taxon>
        <taxon>Pterygota</taxon>
        <taxon>Neoptera</taxon>
        <taxon>Endopterygota</taxon>
        <taxon>Coleoptera</taxon>
        <taxon>Polyphaga</taxon>
        <taxon>Cucujiformia</taxon>
        <taxon>Chrysomeloidea</taxon>
        <taxon>Cerambycidae</taxon>
        <taxon>Lepturinae</taxon>
        <taxon>Rhagiini</taxon>
        <taxon>Rhamnusium</taxon>
    </lineage>
</organism>
<evidence type="ECO:0000313" key="12">
    <source>
        <dbReference type="EMBL" id="KAJ8930151.1"/>
    </source>
</evidence>
<dbReference type="GO" id="GO:0061015">
    <property type="term" value="P:snRNA import into nucleus"/>
    <property type="evidence" value="ECO:0007669"/>
    <property type="project" value="InterPro"/>
</dbReference>
<sequence length="206" mass="24297">MFIKEIDIQEKMDCEPIKRNKLKFELLHSEWFTEIPDDLEDNWLVKICPQGFRILLVAQNHITICYDKQGNIIFRLRSNFPGGRSQSNGITILDYYLPAQRPLIQDAMFKVLPVKTDTLPTILPYDGVVFYHKESHYTFGYTPLVGWLASYMLPEKLHIDVCLQNMVKKPKNYICMEAYLEERDHKKKKRSNAKHQTEVEAEMEIQ</sequence>
<keyword evidence="7" id="KW-0963">Cytoplasm</keyword>
<dbReference type="Pfam" id="PF21974">
    <property type="entry name" value="SPN1_m3Gcap_bd"/>
    <property type="match status" value="2"/>
</dbReference>
<name>A0AAV8WUJ0_9CUCU</name>
<proteinExistence type="inferred from homology"/>
<dbReference type="GO" id="GO:0003723">
    <property type="term" value="F:RNA binding"/>
    <property type="evidence" value="ECO:0007669"/>
    <property type="project" value="UniProtKB-KW"/>
</dbReference>